<dbReference type="SUPFAM" id="SSF57184">
    <property type="entry name" value="Growth factor receptor domain"/>
    <property type="match status" value="1"/>
</dbReference>
<dbReference type="AlphaFoldDB" id="A0A1R2D0U4"/>
<comment type="caution">
    <text evidence="6">The sequence shown here is derived from an EMBL/GenBank/DDBJ whole genome shotgun (WGS) entry which is preliminary data.</text>
</comment>
<dbReference type="Pfam" id="PF07699">
    <property type="entry name" value="Ephrin_rec_like"/>
    <property type="match status" value="1"/>
</dbReference>
<dbReference type="Gene3D" id="2.120.10.80">
    <property type="entry name" value="Kelch-type beta propeller"/>
    <property type="match status" value="2"/>
</dbReference>
<feature type="domain" description="Tyrosine-protein kinase ephrin type A/B receptor-like" evidence="5">
    <location>
        <begin position="658"/>
        <end position="697"/>
    </location>
</feature>
<dbReference type="PANTHER" id="PTHR46093:SF18">
    <property type="entry name" value="FIBRONECTIN TYPE-III DOMAIN-CONTAINING PROTEIN"/>
    <property type="match status" value="1"/>
</dbReference>
<reference evidence="6 7" key="1">
    <citation type="submission" date="2016-11" db="EMBL/GenBank/DDBJ databases">
        <title>The macronuclear genome of Stentor coeruleus: a giant cell with tiny introns.</title>
        <authorList>
            <person name="Slabodnick M."/>
            <person name="Ruby J.G."/>
            <person name="Reiff S.B."/>
            <person name="Swart E.C."/>
            <person name="Gosai S."/>
            <person name="Prabakaran S."/>
            <person name="Witkowska E."/>
            <person name="Larue G.E."/>
            <person name="Fisher S."/>
            <person name="Freeman R.M."/>
            <person name="Gunawardena J."/>
            <person name="Chu W."/>
            <person name="Stover N.A."/>
            <person name="Gregory B.D."/>
            <person name="Nowacki M."/>
            <person name="Derisi J."/>
            <person name="Roy S.W."/>
            <person name="Marshall W.F."/>
            <person name="Sood P."/>
        </authorList>
    </citation>
    <scope>NUCLEOTIDE SEQUENCE [LARGE SCALE GENOMIC DNA]</scope>
    <source>
        <strain evidence="6">WM001</strain>
    </source>
</reference>
<keyword evidence="3" id="KW-0812">Transmembrane</keyword>
<feature type="transmembrane region" description="Helical" evidence="3">
    <location>
        <begin position="813"/>
        <end position="835"/>
    </location>
</feature>
<evidence type="ECO:0000313" key="6">
    <source>
        <dbReference type="EMBL" id="OMJ94866.1"/>
    </source>
</evidence>
<evidence type="ECO:0000313" key="7">
    <source>
        <dbReference type="Proteomes" id="UP000187209"/>
    </source>
</evidence>
<dbReference type="InterPro" id="IPR015915">
    <property type="entry name" value="Kelch-typ_b-propeller"/>
</dbReference>
<feature type="chain" id="PRO_5013272156" description="Tyrosine-protein kinase ephrin type A/B receptor-like domain-containing protein" evidence="4">
    <location>
        <begin position="21"/>
        <end position="1125"/>
    </location>
</feature>
<dbReference type="OrthoDB" id="292123at2759"/>
<evidence type="ECO:0000256" key="2">
    <source>
        <dbReference type="ARBA" id="ARBA00022737"/>
    </source>
</evidence>
<dbReference type="PANTHER" id="PTHR46093">
    <property type="entry name" value="ACYL-COA-BINDING DOMAIN-CONTAINING PROTEIN 5"/>
    <property type="match status" value="1"/>
</dbReference>
<sequence length="1125" mass="129004">MAIFWGLFLCLGAYPKSVSYLESMTPNWTPPEKRNGSSLYTLDDILIVFGGKGFEKKYNDFWFAYHKDAGWERTEIPTGNALSNTYSGPRSEALLFHSGENPEFIFLFGGKDEYGFVTDIWSYHITLRVLEKILEFKEISGLSDFASCTSQNYTNNLLFIYGGRTFSNPSSDIWVIDVIEKTINKYPQNEYPQRVALNSKIFYYNSELYQIWGTNEEEEIDPNIYKYNFTSLTWTKLNVDLGEFSPSLEPEIFIYNDFLFVYGGLNSGKKIYNRILRADLLLDPLKFEEVNISNYQVKYKPGITFDGEYFWLFGGKIDDNTNQLDYANINIIENTFNSTQFTYDFTYPEERIFSTLHLIDNKFAMFGGHNGAKYYNDLWLFDMIEGKWSPGENKGKVPSVRTSHAAGSQGDTLIVWGGEDANGYRNDIFLYNFITSIWHEIHPKNEAPSSRIGACGILIFPKFYILGGQTYVEVLNEIWEYDFNTKLYTKLPPYTESFYGGHCQLFKNKIYILGAKDKNYLGFPSIPFYDISTQLWDTRFYRSKSPYYCEGISILLSGNLLEYGGQLRNDRSIAKLFIYNDIKLVYQSPWLIWHVFAAGYTYSKSKLIFYGGGISEYFITPSHQRASNRFTYLHIEQIAKNLSLPLYCSEGSYLLSDYICEFCPQGSYASEIGENNCTLCPQGTFNSINGSTSKRQCYPCAEGFFNMYEGRKSCFPCPENYYCPIGSVEPEKAKPNFTEISIQPKSYQVPGYYSKIYYLFLLYATCSFVALLLVLLIVPFLRRKISIVDIFSNLHKRKVNLPLVFQKNAIGGFYTLSFFIFALVFFGLNAIQFFLLNITETKTLQPISVFQKDVGKFSTDFNISVTFHYYGGNCYNDTLNSINIETIGIIGNNIDVIIEKNDRDCKLSFYCKDCSISSQNKVTFKSVEENCFTKAISLDISSVSSVPESLSIMGKTIEAETNKIFIGETPSEFSYSFTPSIFYSSLSAFPSSGSGYFLSEYSPPITGSTFQIEELAEVSGLSVLLHINQRNFGLFIERKENQGLLIIISAFTGLLSGTFSIVGVLVFITDKTYDSVIEKNHEKQKFKLILIKRLNLSFFSDLKEHIRPNFQERQNSFSFRFSFKK</sequence>
<proteinExistence type="predicted"/>
<keyword evidence="7" id="KW-1185">Reference proteome</keyword>
<feature type="transmembrane region" description="Helical" evidence="3">
    <location>
        <begin position="1044"/>
        <end position="1068"/>
    </location>
</feature>
<dbReference type="EMBL" id="MPUH01000020">
    <property type="protein sequence ID" value="OMJ94866.1"/>
    <property type="molecule type" value="Genomic_DNA"/>
</dbReference>
<evidence type="ECO:0000256" key="3">
    <source>
        <dbReference type="SAM" id="Phobius"/>
    </source>
</evidence>
<dbReference type="SMART" id="SM01411">
    <property type="entry name" value="Ephrin_rec_like"/>
    <property type="match status" value="2"/>
</dbReference>
<protein>
    <recommendedName>
        <fullName evidence="5">Tyrosine-protein kinase ephrin type A/B receptor-like domain-containing protein</fullName>
    </recommendedName>
</protein>
<dbReference type="Proteomes" id="UP000187209">
    <property type="component" value="Unassembled WGS sequence"/>
</dbReference>
<dbReference type="Gene3D" id="2.10.50.10">
    <property type="entry name" value="Tumor Necrosis Factor Receptor, subunit A, domain 2"/>
    <property type="match status" value="1"/>
</dbReference>
<feature type="signal peptide" evidence="4">
    <location>
        <begin position="1"/>
        <end position="20"/>
    </location>
</feature>
<keyword evidence="3" id="KW-0472">Membrane</keyword>
<evidence type="ECO:0000256" key="4">
    <source>
        <dbReference type="SAM" id="SignalP"/>
    </source>
</evidence>
<name>A0A1R2D0U4_9CILI</name>
<organism evidence="6 7">
    <name type="scientific">Stentor coeruleus</name>
    <dbReference type="NCBI Taxonomy" id="5963"/>
    <lineage>
        <taxon>Eukaryota</taxon>
        <taxon>Sar</taxon>
        <taxon>Alveolata</taxon>
        <taxon>Ciliophora</taxon>
        <taxon>Postciliodesmatophora</taxon>
        <taxon>Heterotrichea</taxon>
        <taxon>Heterotrichida</taxon>
        <taxon>Stentoridae</taxon>
        <taxon>Stentor</taxon>
    </lineage>
</organism>
<keyword evidence="2" id="KW-0677">Repeat</keyword>
<keyword evidence="3" id="KW-1133">Transmembrane helix</keyword>
<feature type="transmembrane region" description="Helical" evidence="3">
    <location>
        <begin position="756"/>
        <end position="781"/>
    </location>
</feature>
<evidence type="ECO:0000256" key="1">
    <source>
        <dbReference type="ARBA" id="ARBA00022441"/>
    </source>
</evidence>
<dbReference type="InterPro" id="IPR009030">
    <property type="entry name" value="Growth_fac_rcpt_cys_sf"/>
</dbReference>
<gene>
    <name evidence="6" type="ORF">SteCoe_1893</name>
</gene>
<dbReference type="SUPFAM" id="SSF117281">
    <property type="entry name" value="Kelch motif"/>
    <property type="match status" value="2"/>
</dbReference>
<evidence type="ECO:0000259" key="5">
    <source>
        <dbReference type="Pfam" id="PF07699"/>
    </source>
</evidence>
<keyword evidence="1" id="KW-0880">Kelch repeat</keyword>
<dbReference type="Pfam" id="PF24681">
    <property type="entry name" value="Kelch_KLHDC2_KLHL20_DRC7"/>
    <property type="match status" value="2"/>
</dbReference>
<accession>A0A1R2D0U4</accession>
<dbReference type="InterPro" id="IPR011641">
    <property type="entry name" value="Tyr-kin_ephrin_A/B_rcpt-like"/>
</dbReference>
<keyword evidence="4" id="KW-0732">Signal</keyword>